<accession>A0AAC8VK52</accession>
<evidence type="ECO:0000313" key="2">
    <source>
        <dbReference type="Proteomes" id="UP000029558"/>
    </source>
</evidence>
<name>A0AAC8VK52_PISSA</name>
<dbReference type="Proteomes" id="UP000029558">
    <property type="component" value="Chromosome"/>
</dbReference>
<proteinExistence type="predicted"/>
<gene>
    <name evidence="1" type="ORF">KU39_2732</name>
</gene>
<dbReference type="EMBL" id="CP012508">
    <property type="protein sequence ID" value="ALB23908.1"/>
    <property type="molecule type" value="Genomic_DNA"/>
</dbReference>
<dbReference type="AlphaFoldDB" id="A0AAC8VK52"/>
<dbReference type="RefSeq" id="WP_017376920.1">
    <property type="nucleotide sequence ID" value="NZ_CP012508.1"/>
</dbReference>
<organism evidence="1 2">
    <name type="scientific">Piscirickettsia salmonis</name>
    <dbReference type="NCBI Taxonomy" id="1238"/>
    <lineage>
        <taxon>Bacteria</taxon>
        <taxon>Pseudomonadati</taxon>
        <taxon>Pseudomonadota</taxon>
        <taxon>Gammaproteobacteria</taxon>
        <taxon>Thiotrichales</taxon>
        <taxon>Piscirickettsiaceae</taxon>
        <taxon>Piscirickettsia</taxon>
    </lineage>
</organism>
<dbReference type="SUPFAM" id="SSF56784">
    <property type="entry name" value="HAD-like"/>
    <property type="match status" value="1"/>
</dbReference>
<dbReference type="InterPro" id="IPR036412">
    <property type="entry name" value="HAD-like_sf"/>
</dbReference>
<evidence type="ECO:0000313" key="1">
    <source>
        <dbReference type="EMBL" id="ALB23908.1"/>
    </source>
</evidence>
<sequence>MPKKIFVFDIDETLLTCPAFHDGLSIINDVPREVSHFCVYGESYEPSYTINREKIAVLMQAILSNNDEIAFVTAGNCSKQEIQFFCGVEYGINLPEDFCFYNKAQYKVYNLREIAAKYNAQYEDVILIDNCKCHTQSASRSGFSAIRADTNNIPLNNDPYDVSST</sequence>
<reference evidence="1 2" key="1">
    <citation type="journal article" date="2014" name="Genome Announc.">
        <title>Comparative Genome Analysis of Two Isolates of the Fish Pathogen Piscirickettsia salmonis from Different Hosts Reveals Major Differences in Virulence-Associated Secretion Systems.</title>
        <authorList>
            <person name="Bohle H."/>
            <person name="Henriquez P."/>
            <person name="Grothusen H."/>
            <person name="Navas E."/>
            <person name="Sandoval A."/>
            <person name="Bustamante F."/>
            <person name="Bustos P."/>
            <person name="Mancilla M."/>
        </authorList>
    </citation>
    <scope>NUCLEOTIDE SEQUENCE [LARGE SCALE GENOMIC DNA]</scope>
    <source>
        <strain evidence="2">B1-32597</strain>
    </source>
</reference>
<protein>
    <submittedName>
        <fullName evidence="1">Tetratricopeptide repeat family protein</fullName>
    </submittedName>
</protein>